<name>A0ABZ0TVD9_9SPHI</name>
<evidence type="ECO:0000256" key="1">
    <source>
        <dbReference type="SAM" id="Phobius"/>
    </source>
</evidence>
<sequence>MDRPVLRFLGIFFLLMISFSGFAQPGINEFNQVRTTVRQWYFGLSDLAAIMGAISGMIGGLRVYVCWQTGRHHIDAQVMGWLFACIFLSIISVVLRTLFGI</sequence>
<feature type="transmembrane region" description="Helical" evidence="1">
    <location>
        <begin position="47"/>
        <end position="67"/>
    </location>
</feature>
<dbReference type="InterPro" id="IPR025408">
    <property type="entry name" value="DUF4134"/>
</dbReference>
<organism evidence="2 3">
    <name type="scientific">Mucilaginibacter sabulilitoris</name>
    <dbReference type="NCBI Taxonomy" id="1173583"/>
    <lineage>
        <taxon>Bacteria</taxon>
        <taxon>Pseudomonadati</taxon>
        <taxon>Bacteroidota</taxon>
        <taxon>Sphingobacteriia</taxon>
        <taxon>Sphingobacteriales</taxon>
        <taxon>Sphingobacteriaceae</taxon>
        <taxon>Mucilaginibacter</taxon>
    </lineage>
</organism>
<accession>A0ABZ0TVD9</accession>
<keyword evidence="1" id="KW-1133">Transmembrane helix</keyword>
<reference evidence="2 3" key="1">
    <citation type="submission" date="2023-11" db="EMBL/GenBank/DDBJ databases">
        <title>Analysis of the Genomes of Mucilaginibacter gossypii cycad 4 and M. sabulilitoris SNA2: microbes with the potential for plant growth promotion.</title>
        <authorList>
            <person name="Hirsch A.M."/>
            <person name="Humm E."/>
            <person name="Rubbi M."/>
            <person name="Del Vecchio G."/>
            <person name="Ha S.M."/>
            <person name="Pellegrini M."/>
            <person name="Gunsalus R.P."/>
        </authorList>
    </citation>
    <scope>NUCLEOTIDE SEQUENCE [LARGE SCALE GENOMIC DNA]</scope>
    <source>
        <strain evidence="2 3">SNA2</strain>
    </source>
</reference>
<dbReference type="RefSeq" id="WP_321564870.1">
    <property type="nucleotide sequence ID" value="NZ_CP139558.1"/>
</dbReference>
<proteinExistence type="predicted"/>
<evidence type="ECO:0000313" key="3">
    <source>
        <dbReference type="Proteomes" id="UP001324380"/>
    </source>
</evidence>
<dbReference type="Pfam" id="PF13572">
    <property type="entry name" value="DUF4134"/>
    <property type="match status" value="1"/>
</dbReference>
<protein>
    <submittedName>
        <fullName evidence="2">DUF4134 family protein</fullName>
    </submittedName>
</protein>
<gene>
    <name evidence="2" type="ORF">SNE25_09560</name>
</gene>
<feature type="transmembrane region" description="Helical" evidence="1">
    <location>
        <begin position="79"/>
        <end position="99"/>
    </location>
</feature>
<keyword evidence="1" id="KW-0472">Membrane</keyword>
<dbReference type="EMBL" id="CP139558">
    <property type="protein sequence ID" value="WPU95764.1"/>
    <property type="molecule type" value="Genomic_DNA"/>
</dbReference>
<keyword evidence="3" id="KW-1185">Reference proteome</keyword>
<keyword evidence="1" id="KW-0812">Transmembrane</keyword>
<evidence type="ECO:0000313" key="2">
    <source>
        <dbReference type="EMBL" id="WPU95764.1"/>
    </source>
</evidence>
<dbReference type="Proteomes" id="UP001324380">
    <property type="component" value="Chromosome"/>
</dbReference>